<evidence type="ECO:0000259" key="10">
    <source>
        <dbReference type="Pfam" id="PF21082"/>
    </source>
</evidence>
<keyword evidence="4 8" id="KW-0812">Transmembrane</keyword>
<evidence type="ECO:0000259" key="11">
    <source>
        <dbReference type="Pfam" id="PF21088"/>
    </source>
</evidence>
<dbReference type="OrthoDB" id="9809206at2"/>
<dbReference type="PANTHER" id="PTHR30460:SF0">
    <property type="entry name" value="MODERATE CONDUCTANCE MECHANOSENSITIVE CHANNEL YBIO"/>
    <property type="match status" value="1"/>
</dbReference>
<dbReference type="GO" id="GO:0008381">
    <property type="term" value="F:mechanosensitive monoatomic ion channel activity"/>
    <property type="evidence" value="ECO:0007669"/>
    <property type="project" value="InterPro"/>
</dbReference>
<evidence type="ECO:0000313" key="12">
    <source>
        <dbReference type="EMBL" id="RZM82978.1"/>
    </source>
</evidence>
<keyword evidence="5 8" id="KW-1133">Transmembrane helix</keyword>
<evidence type="ECO:0000256" key="4">
    <source>
        <dbReference type="ARBA" id="ARBA00022692"/>
    </source>
</evidence>
<feature type="transmembrane region" description="Helical" evidence="8">
    <location>
        <begin position="281"/>
        <end position="302"/>
    </location>
</feature>
<dbReference type="GO" id="GO:0005886">
    <property type="term" value="C:plasma membrane"/>
    <property type="evidence" value="ECO:0007669"/>
    <property type="project" value="UniProtKB-SubCell"/>
</dbReference>
<feature type="region of interest" description="Disordered" evidence="7">
    <location>
        <begin position="585"/>
        <end position="607"/>
    </location>
</feature>
<dbReference type="InterPro" id="IPR045276">
    <property type="entry name" value="YbiO_bact"/>
</dbReference>
<dbReference type="InterPro" id="IPR006685">
    <property type="entry name" value="MscS_channel_2nd"/>
</dbReference>
<evidence type="ECO:0000256" key="6">
    <source>
        <dbReference type="ARBA" id="ARBA00023136"/>
    </source>
</evidence>
<comment type="similarity">
    <text evidence="2">Belongs to the MscS (TC 1.A.23) family.</text>
</comment>
<dbReference type="Pfam" id="PF21088">
    <property type="entry name" value="MS_channel_1st"/>
    <property type="match status" value="1"/>
</dbReference>
<reference evidence="12 13" key="1">
    <citation type="submission" date="2018-11" db="EMBL/GenBank/DDBJ databases">
        <title>Whole genome sequencing of an environmental sample.</title>
        <authorList>
            <person name="Sarangi A.N."/>
            <person name="Singh D."/>
            <person name="Tripathy S."/>
        </authorList>
    </citation>
    <scope>NUCLEOTIDE SEQUENCE [LARGE SCALE GENOMIC DNA]</scope>
    <source>
        <strain evidence="12 13">Lakshadweep</strain>
    </source>
</reference>
<evidence type="ECO:0000256" key="3">
    <source>
        <dbReference type="ARBA" id="ARBA00022475"/>
    </source>
</evidence>
<dbReference type="SUPFAM" id="SSF82689">
    <property type="entry name" value="Mechanosensitive channel protein MscS (YggB), C-terminal domain"/>
    <property type="match status" value="1"/>
</dbReference>
<feature type="region of interest" description="Disordered" evidence="7">
    <location>
        <begin position="230"/>
        <end position="257"/>
    </location>
</feature>
<evidence type="ECO:0000256" key="5">
    <source>
        <dbReference type="ARBA" id="ARBA00022989"/>
    </source>
</evidence>
<comment type="caution">
    <text evidence="12">The sequence shown here is derived from an EMBL/GenBank/DDBJ whole genome shotgun (WGS) entry which is preliminary data.</text>
</comment>
<dbReference type="Gene3D" id="3.30.70.100">
    <property type="match status" value="1"/>
</dbReference>
<feature type="domain" description="Mechanosensitive ion channel MscS" evidence="9">
    <location>
        <begin position="423"/>
        <end position="491"/>
    </location>
</feature>
<dbReference type="InterPro" id="IPR011066">
    <property type="entry name" value="MscS_channel_C_sf"/>
</dbReference>
<protein>
    <submittedName>
        <fullName evidence="12">Mechanosensitive ion channel family protein</fullName>
    </submittedName>
</protein>
<accession>A0A4Q7EIR5</accession>
<dbReference type="AlphaFoldDB" id="A0A4Q7EIR5"/>
<dbReference type="Gene3D" id="2.30.30.60">
    <property type="match status" value="1"/>
</dbReference>
<keyword evidence="3" id="KW-1003">Cell membrane</keyword>
<feature type="transmembrane region" description="Helical" evidence="8">
    <location>
        <begin position="376"/>
        <end position="398"/>
    </location>
</feature>
<feature type="transmembrane region" description="Helical" evidence="8">
    <location>
        <begin position="197"/>
        <end position="218"/>
    </location>
</feature>
<feature type="domain" description="Mechanosensitive ion channel MscS C-terminal" evidence="10">
    <location>
        <begin position="496"/>
        <end position="584"/>
    </location>
</feature>
<organism evidence="12 13">
    <name type="scientific">Leptolyngbya iicbica LK</name>
    <dbReference type="NCBI Taxonomy" id="2294035"/>
    <lineage>
        <taxon>Bacteria</taxon>
        <taxon>Bacillati</taxon>
        <taxon>Cyanobacteriota</taxon>
        <taxon>Cyanophyceae</taxon>
        <taxon>Leptolyngbyales</taxon>
        <taxon>Leptolyngbyaceae</taxon>
        <taxon>Leptolyngbya group</taxon>
        <taxon>Leptolyngbya</taxon>
        <taxon>Leptolyngbya iicbica</taxon>
    </lineage>
</organism>
<proteinExistence type="inferred from homology"/>
<keyword evidence="6 8" id="KW-0472">Membrane</keyword>
<evidence type="ECO:0000256" key="1">
    <source>
        <dbReference type="ARBA" id="ARBA00004651"/>
    </source>
</evidence>
<sequence>MLSQPLKRVLRLVAIAAITCGLILLTAAASSAQFSLPDNLGSADGFNPPPSVTRLGSIEVASVYSPVTGDVLFEVAAPTVYDRSAPANIPANAAERRAEEVNARIQRAVLRRRDPPMDLESLTVGLAKLNDVDVIVTRDDNYTQPLVLVTVTETDADYHGVPIQELGEEWSDILSAELRNGIQQLSPGQFRQDALKAAAVLFGLIVLTGIFVALKMWVRRYQRQLHNRKKALSKPPSVDVQADPQQRPIEPPSPAEQAGQNRAHFLENLDEVWNLDRRLNFFGLLQWLLFWLVVLIWYLGIYQLFRQFPYLERFSAGIVGKPIQLLGVWFVTGLVIRVMRRLIDRFTTEREGFDFGDLLTFGDLQRRQLRISTIAGAAKGLITIIFVSIGLLLALSILGVPTGSVVAIGGIFGLAISFGSQSLVKDLVNGFLILAEDQFAIGDVVDLGSDLDDASGLVENLNLRVTQLRSSDGELVTIPNSAISQVKNLTRSWSRVNFSIDVAYQTDPAKALRVLKELSQAFYNEPQWQDKMLAPPDVLGIDDVSHRGMTITIWIQTVPSQQWAVGREYRLRVRQALSEQGIDIGTPRQTYTLDPGPTNHGQHAPGDSKVIVSS</sequence>
<keyword evidence="13" id="KW-1185">Reference proteome</keyword>
<name>A0A4Q7EIR5_9CYAN</name>
<evidence type="ECO:0000313" key="13">
    <source>
        <dbReference type="Proteomes" id="UP000292459"/>
    </source>
</evidence>
<comment type="subcellular location">
    <subcellularLocation>
        <location evidence="1">Cell membrane</location>
        <topology evidence="1">Multi-pass membrane protein</topology>
    </subcellularLocation>
</comment>
<dbReference type="Proteomes" id="UP000292459">
    <property type="component" value="Unassembled WGS sequence"/>
</dbReference>
<dbReference type="PANTHER" id="PTHR30460">
    <property type="entry name" value="MODERATE CONDUCTANCE MECHANOSENSITIVE CHANNEL YBIO"/>
    <property type="match status" value="1"/>
</dbReference>
<feature type="transmembrane region" description="Helical" evidence="8">
    <location>
        <begin position="404"/>
        <end position="424"/>
    </location>
</feature>
<dbReference type="EMBL" id="QVFV01000001">
    <property type="protein sequence ID" value="RZM82978.1"/>
    <property type="molecule type" value="Genomic_DNA"/>
</dbReference>
<dbReference type="InterPro" id="IPR049278">
    <property type="entry name" value="MS_channel_C"/>
</dbReference>
<dbReference type="InterPro" id="IPR010920">
    <property type="entry name" value="LSM_dom_sf"/>
</dbReference>
<dbReference type="Pfam" id="PF21082">
    <property type="entry name" value="MS_channel_3rd"/>
    <property type="match status" value="1"/>
</dbReference>
<evidence type="ECO:0000256" key="7">
    <source>
        <dbReference type="SAM" id="MobiDB-lite"/>
    </source>
</evidence>
<feature type="transmembrane region" description="Helical" evidence="8">
    <location>
        <begin position="314"/>
        <end position="336"/>
    </location>
</feature>
<gene>
    <name evidence="12" type="ORF">DYY88_00660</name>
</gene>
<dbReference type="Pfam" id="PF00924">
    <property type="entry name" value="MS_channel_2nd"/>
    <property type="match status" value="1"/>
</dbReference>
<dbReference type="InterPro" id="IPR023408">
    <property type="entry name" value="MscS_beta-dom_sf"/>
</dbReference>
<dbReference type="InterPro" id="IPR049142">
    <property type="entry name" value="MS_channel_1st"/>
</dbReference>
<dbReference type="FunFam" id="2.30.30.60:FF:000001">
    <property type="entry name" value="MscS Mechanosensitive ion channel"/>
    <property type="match status" value="1"/>
</dbReference>
<evidence type="ECO:0000259" key="9">
    <source>
        <dbReference type="Pfam" id="PF00924"/>
    </source>
</evidence>
<dbReference type="SUPFAM" id="SSF50182">
    <property type="entry name" value="Sm-like ribonucleoproteins"/>
    <property type="match status" value="1"/>
</dbReference>
<evidence type="ECO:0000256" key="8">
    <source>
        <dbReference type="SAM" id="Phobius"/>
    </source>
</evidence>
<dbReference type="Gene3D" id="1.10.287.1260">
    <property type="match status" value="1"/>
</dbReference>
<evidence type="ECO:0000256" key="2">
    <source>
        <dbReference type="ARBA" id="ARBA00008017"/>
    </source>
</evidence>
<feature type="domain" description="Mechanosensitive ion channel transmembrane helices 2/3" evidence="11">
    <location>
        <begin position="381"/>
        <end position="421"/>
    </location>
</feature>